<evidence type="ECO:0000313" key="1">
    <source>
        <dbReference type="EMBL" id="EGX59267.1"/>
    </source>
</evidence>
<gene>
    <name evidence="1" type="ORF">SZN_13731</name>
</gene>
<name>G2GB39_9ACTN</name>
<proteinExistence type="predicted"/>
<dbReference type="Proteomes" id="UP000004217">
    <property type="component" value="Unassembled WGS sequence"/>
</dbReference>
<organism evidence="1 2">
    <name type="scientific">Streptomyces zinciresistens K42</name>
    <dbReference type="NCBI Taxonomy" id="700597"/>
    <lineage>
        <taxon>Bacteria</taxon>
        <taxon>Bacillati</taxon>
        <taxon>Actinomycetota</taxon>
        <taxon>Actinomycetes</taxon>
        <taxon>Kitasatosporales</taxon>
        <taxon>Streptomycetaceae</taxon>
        <taxon>Streptomyces</taxon>
    </lineage>
</organism>
<dbReference type="AlphaFoldDB" id="G2GB39"/>
<keyword evidence="2" id="KW-1185">Reference proteome</keyword>
<sequence>MSSQGRANVMRSADSSPADVAETVVRVIDAAVARQSARELREAGSREALRDGAAFCELDDRVTATP</sequence>
<comment type="caution">
    <text evidence="1">The sequence shown here is derived from an EMBL/GenBank/DDBJ whole genome shotgun (WGS) entry which is preliminary data.</text>
</comment>
<accession>G2GB39</accession>
<reference evidence="1 2" key="1">
    <citation type="submission" date="2011-08" db="EMBL/GenBank/DDBJ databases">
        <authorList>
            <person name="Lin Y."/>
            <person name="Hao X."/>
            <person name="Johnstone L."/>
            <person name="Miller S.J."/>
            <person name="Wei G."/>
            <person name="Rensing C."/>
        </authorList>
    </citation>
    <scope>NUCLEOTIDE SEQUENCE [LARGE SCALE GENOMIC DNA]</scope>
    <source>
        <strain evidence="1 2">K42</strain>
    </source>
</reference>
<protein>
    <submittedName>
        <fullName evidence="1">Uncharacterized protein</fullName>
    </submittedName>
</protein>
<dbReference type="EMBL" id="AGBF01000034">
    <property type="protein sequence ID" value="EGX59267.1"/>
    <property type="molecule type" value="Genomic_DNA"/>
</dbReference>
<evidence type="ECO:0000313" key="2">
    <source>
        <dbReference type="Proteomes" id="UP000004217"/>
    </source>
</evidence>